<protein>
    <submittedName>
        <fullName evidence="1">Uncharacterized protein</fullName>
    </submittedName>
</protein>
<reference evidence="1 2" key="1">
    <citation type="journal article" date="2012" name="J. Bacteriol.">
        <title>Genome sequence of the bacterium Streptomyces davawensis JCM 4913 and heterologous production of the unique antibiotic roseoflavin.</title>
        <authorList>
            <person name="Jankowitsch F."/>
            <person name="Schwarz J."/>
            <person name="Ruckert C."/>
            <person name="Gust B."/>
            <person name="Szczepanowski R."/>
            <person name="Blom J."/>
            <person name="Pelzer S."/>
            <person name="Kalinowski J."/>
            <person name="Mack M."/>
        </authorList>
    </citation>
    <scope>NUCLEOTIDE SEQUENCE [LARGE SCALE GENOMIC DNA]</scope>
    <source>
        <strain evidence="2">DSM 101723 / JCM 4913 / KCC S-0913 / 768</strain>
    </source>
</reference>
<dbReference type="HOGENOM" id="CLU_155163_0_0_11"/>
<sequence>MAETKADQLSRLWDEFMALPFPRGFYRREPEGTCMVSLDTALAGCVASAMEGPLDEWRQGVLRKETAVLGNVLPSIGDDAYASKYFALLHEMGVLAAKVDSARRRGES</sequence>
<dbReference type="KEGG" id="sdv:BN159_8356"/>
<dbReference type="RefSeq" id="WP_015663059.1">
    <property type="nucleotide sequence ID" value="NC_020504.1"/>
</dbReference>
<evidence type="ECO:0000313" key="1">
    <source>
        <dbReference type="EMBL" id="CCK32734.1"/>
    </source>
</evidence>
<organism evidence="1 2">
    <name type="scientific">Streptomyces davaonensis (strain DSM 101723 / JCM 4913 / KCC S-0913 / 768)</name>
    <dbReference type="NCBI Taxonomy" id="1214101"/>
    <lineage>
        <taxon>Bacteria</taxon>
        <taxon>Bacillati</taxon>
        <taxon>Actinomycetota</taxon>
        <taxon>Actinomycetes</taxon>
        <taxon>Kitasatosporales</taxon>
        <taxon>Streptomycetaceae</taxon>
        <taxon>Streptomyces</taxon>
    </lineage>
</organism>
<dbReference type="OrthoDB" id="3478973at2"/>
<dbReference type="EMBL" id="HE971709">
    <property type="protein sequence ID" value="CCK32734.1"/>
    <property type="molecule type" value="Genomic_DNA"/>
</dbReference>
<keyword evidence="2" id="KW-1185">Reference proteome</keyword>
<dbReference type="STRING" id="1214101.BN159_8356"/>
<gene>
    <name evidence="1" type="ORF">BN159_8356</name>
</gene>
<name>K4RGZ7_STRDJ</name>
<dbReference type="Proteomes" id="UP000008043">
    <property type="component" value="Chromosome"/>
</dbReference>
<dbReference type="AlphaFoldDB" id="K4RGZ7"/>
<dbReference type="PATRIC" id="fig|1214101.3.peg.8453"/>
<proteinExistence type="predicted"/>
<dbReference type="eggNOG" id="ENOG5032E9H">
    <property type="taxonomic scope" value="Bacteria"/>
</dbReference>
<evidence type="ECO:0000313" key="2">
    <source>
        <dbReference type="Proteomes" id="UP000008043"/>
    </source>
</evidence>
<accession>K4RGZ7</accession>